<organism evidence="4">
    <name type="scientific">Klebsiella pneumoniae</name>
    <dbReference type="NCBI Taxonomy" id="573"/>
    <lineage>
        <taxon>Bacteria</taxon>
        <taxon>Pseudomonadati</taxon>
        <taxon>Pseudomonadota</taxon>
        <taxon>Gammaproteobacteria</taxon>
        <taxon>Enterobacterales</taxon>
        <taxon>Enterobacteriaceae</taxon>
        <taxon>Klebsiella/Raoultella group</taxon>
        <taxon>Klebsiella</taxon>
        <taxon>Klebsiella pneumoniae complex</taxon>
    </lineage>
</organism>
<reference evidence="4" key="1">
    <citation type="submission" date="2016-12" db="EMBL/GenBank/DDBJ databases">
        <title>Frequent emergence of pathogenic lineages of Klebsiella pneumoniae via mobilisation of yersiniabactin and colibactin.</title>
        <authorList>
            <person name="Lam M.M.C."/>
            <person name="Wick R.R."/>
            <person name="Wyres K.L."/>
            <person name="Gorrie C."/>
            <person name="Judd L."/>
            <person name="Jenney A."/>
            <person name="Holt K.E."/>
        </authorList>
    </citation>
    <scope>NUCLEOTIDE SEQUENCE</scope>
    <source>
        <strain evidence="4">16703732</strain>
    </source>
</reference>
<feature type="domain" description="Bacterial toxin RNase RnlA/LsoA N-terminal repeated" evidence="1">
    <location>
        <begin position="97"/>
        <end position="182"/>
    </location>
</feature>
<dbReference type="InterPro" id="IPR031845">
    <property type="entry name" value="RnlA_toxin_NRD"/>
</dbReference>
<evidence type="ECO:0000313" key="4">
    <source>
        <dbReference type="EMBL" id="AVE25211.1"/>
    </source>
</evidence>
<sequence length="360" mass="41293">MKIVVDYRDLNLNRENLDLNIQNFLESHGYQLDGDIQTFPKRKRVVFGSTGSEFSTVDFHLNHTGTTTIQWKLGKNQPVGETLASYLRDTIDPAEFENVNYSLKGITTESFDPILECVLEAGDIELNLLRDEDNCKQVTLKSIAHQDHLTLTHHRRTRVLQIQGKPLSCYRRVIFMLTDLLDLKGLEQVLYRKDDSSAEIVRKEMADDYIKTAFPRSYGLLPESVKKLLISSCCVKLASPQLPDYCLLLYPDLRALEGVLKEQMCIYNMSVEDAEHGFGDFFDINRGLCTLKPQYSAMVRNVGMQDALNNGYTFYRKHRHTLFHMEEFADGSRMIDTLEKAISLSKNTYSAIDSLYTARM</sequence>
<dbReference type="InterPro" id="IPR045837">
    <property type="entry name" value="RnlA_toxin_N"/>
</dbReference>
<evidence type="ECO:0000259" key="3">
    <source>
        <dbReference type="Pfam" id="PF19417"/>
    </source>
</evidence>
<dbReference type="GO" id="GO:0016787">
    <property type="term" value="F:hydrolase activity"/>
    <property type="evidence" value="ECO:0007669"/>
    <property type="project" value="UniProtKB-KW"/>
</dbReference>
<dbReference type="Gene3D" id="3.30.310.240">
    <property type="entry name" value="Bacterial toxin RNase RnlA/LsoA, N-terminal domain"/>
    <property type="match status" value="1"/>
</dbReference>
<dbReference type="EMBL" id="KY454632">
    <property type="protein sequence ID" value="AVE25211.1"/>
    <property type="molecule type" value="Genomic_DNA"/>
</dbReference>
<dbReference type="GO" id="GO:0004521">
    <property type="term" value="F:RNA endonuclease activity"/>
    <property type="evidence" value="ECO:0007669"/>
    <property type="project" value="InterPro"/>
</dbReference>
<proteinExistence type="predicted"/>
<gene>
    <name evidence="4" type="primary">rnlA</name>
    <name evidence="4" type="ORF">ICEKp7_0033</name>
</gene>
<name>A0A2L1KRU1_KLEPN</name>
<dbReference type="EC" id="3.1.-.-" evidence="4"/>
<dbReference type="CDD" id="cd14794">
    <property type="entry name" value="RNLA_N_1"/>
    <property type="match status" value="1"/>
</dbReference>
<dbReference type="Gene3D" id="6.10.250.2650">
    <property type="match status" value="1"/>
</dbReference>
<dbReference type="Pfam" id="PF19034">
    <property type="entry name" value="RnlA-toxin_DBD"/>
    <property type="match status" value="1"/>
</dbReference>
<dbReference type="Pfam" id="PF19417">
    <property type="entry name" value="RnlA_toxin_N"/>
    <property type="match status" value="1"/>
</dbReference>
<feature type="domain" description="Bacterial toxin RNase RnlA/LsoA N-terminal" evidence="3">
    <location>
        <begin position="7"/>
        <end position="87"/>
    </location>
</feature>
<evidence type="ECO:0000259" key="1">
    <source>
        <dbReference type="Pfam" id="PF15935"/>
    </source>
</evidence>
<dbReference type="InterPro" id="IPR043994">
    <property type="entry name" value="RnlA/LsoA-toxin_DBD"/>
</dbReference>
<accession>A0A2L1KRU1</accession>
<dbReference type="Pfam" id="PF15935">
    <property type="entry name" value="RnlA_toxin"/>
    <property type="match status" value="1"/>
</dbReference>
<protein>
    <submittedName>
        <fullName evidence="4">Endoribonuclease</fullName>
        <ecNumber evidence="4">3.1.-.-</ecNumber>
    </submittedName>
</protein>
<keyword evidence="4" id="KW-0378">Hydrolase</keyword>
<dbReference type="Gene3D" id="1.10.8.1130">
    <property type="entry name" value="Bacterial toxin RNase RnlA/LsoA, C-terminal Dmd-binding domain"/>
    <property type="match status" value="1"/>
</dbReference>
<feature type="domain" description="Bacterial toxin RNase RnlA/LsoA DBD" evidence="2">
    <location>
        <begin position="203"/>
        <end position="326"/>
    </location>
</feature>
<evidence type="ECO:0000259" key="2">
    <source>
        <dbReference type="Pfam" id="PF19034"/>
    </source>
</evidence>
<dbReference type="AlphaFoldDB" id="A0A2L1KRU1"/>
<dbReference type="CDD" id="cd14795">
    <property type="entry name" value="RNLA_N_2"/>
    <property type="match status" value="1"/>
</dbReference>
<dbReference type="Gene3D" id="3.30.160.690">
    <property type="entry name" value="Bacterial toxin RNase RnlA/LsoA, N repeated domain"/>
    <property type="match status" value="1"/>
</dbReference>
<dbReference type="RefSeq" id="WP_023327883.1">
    <property type="nucleotide sequence ID" value="NZ_CABWXW010000005.1"/>
</dbReference>